<accession>A0A8X6LTB1</accession>
<organism evidence="2 3">
    <name type="scientific">Trichonephila clavata</name>
    <name type="common">Joro spider</name>
    <name type="synonym">Nephila clavata</name>
    <dbReference type="NCBI Taxonomy" id="2740835"/>
    <lineage>
        <taxon>Eukaryota</taxon>
        <taxon>Metazoa</taxon>
        <taxon>Ecdysozoa</taxon>
        <taxon>Arthropoda</taxon>
        <taxon>Chelicerata</taxon>
        <taxon>Arachnida</taxon>
        <taxon>Araneae</taxon>
        <taxon>Araneomorphae</taxon>
        <taxon>Entelegynae</taxon>
        <taxon>Araneoidea</taxon>
        <taxon>Nephilidae</taxon>
        <taxon>Trichonephila</taxon>
    </lineage>
</organism>
<feature type="transmembrane region" description="Helical" evidence="1">
    <location>
        <begin position="163"/>
        <end position="182"/>
    </location>
</feature>
<dbReference type="EMBL" id="BMAO01007882">
    <property type="protein sequence ID" value="GFR19179.1"/>
    <property type="molecule type" value="Genomic_DNA"/>
</dbReference>
<name>A0A8X6LTB1_TRICU</name>
<comment type="caution">
    <text evidence="2">The sequence shown here is derived from an EMBL/GenBank/DDBJ whole genome shotgun (WGS) entry which is preliminary data.</text>
</comment>
<evidence type="ECO:0000313" key="2">
    <source>
        <dbReference type="EMBL" id="GFR19179.1"/>
    </source>
</evidence>
<gene>
    <name evidence="2" type="primary">AVEN_238246_1</name>
    <name evidence="2" type="ORF">TNCT_3441</name>
</gene>
<reference evidence="2" key="1">
    <citation type="submission" date="2020-07" db="EMBL/GenBank/DDBJ databases">
        <title>Multicomponent nature underlies the extraordinary mechanical properties of spider dragline silk.</title>
        <authorList>
            <person name="Kono N."/>
            <person name="Nakamura H."/>
            <person name="Mori M."/>
            <person name="Yoshida Y."/>
            <person name="Ohtoshi R."/>
            <person name="Malay A.D."/>
            <person name="Moran D.A.P."/>
            <person name="Tomita M."/>
            <person name="Numata K."/>
            <person name="Arakawa K."/>
        </authorList>
    </citation>
    <scope>NUCLEOTIDE SEQUENCE</scope>
</reference>
<keyword evidence="1" id="KW-0472">Membrane</keyword>
<feature type="transmembrane region" description="Helical" evidence="1">
    <location>
        <begin position="107"/>
        <end position="125"/>
    </location>
</feature>
<keyword evidence="1" id="KW-0812">Transmembrane</keyword>
<proteinExistence type="predicted"/>
<feature type="transmembrane region" description="Helical" evidence="1">
    <location>
        <begin position="228"/>
        <end position="252"/>
    </location>
</feature>
<dbReference type="Proteomes" id="UP000887116">
    <property type="component" value="Unassembled WGS sequence"/>
</dbReference>
<keyword evidence="1" id="KW-1133">Transmembrane helix</keyword>
<sequence length="363" mass="42020">MFNGNFPVPRLLLSVLYLTGLNESSKKTIWNRLTLVIFGVLLHFTCVDTWYIIIKELGTEFMKVGISYLISFSLTIAVWYTTLYKRKHIKNLLQNIKDIKSSSGERTINFLVLLYYIISISLSIVEANELKNWNDKSAFTYGRNMGNHVTKFAFLYFKVNLTYLIYPTYTNIIVLLYGTLCLRCTTYINLLSQEITLYSPETFELPKQLDILKRKARIKGTLMTIQDIFSLPILLIMIENVTMCGSMTGWYLMNSWNKSLITWKIETMYYGINAFLSVVCILWVAGALPIAMNKFKETFYSKTHARLLYYHSKDELYLKGEVINEPDFILTGCEMVSFKRSTILVFIGTLLTYTVLIVSTDSK</sequence>
<evidence type="ECO:0000313" key="3">
    <source>
        <dbReference type="Proteomes" id="UP000887116"/>
    </source>
</evidence>
<evidence type="ECO:0000256" key="1">
    <source>
        <dbReference type="SAM" id="Phobius"/>
    </source>
</evidence>
<protein>
    <submittedName>
        <fullName evidence="2">Uncharacterized protein</fullName>
    </submittedName>
</protein>
<feature type="transmembrane region" description="Helical" evidence="1">
    <location>
        <begin position="66"/>
        <end position="86"/>
    </location>
</feature>
<feature type="transmembrane region" description="Helical" evidence="1">
    <location>
        <begin position="343"/>
        <end position="360"/>
    </location>
</feature>
<dbReference type="AlphaFoldDB" id="A0A8X6LTB1"/>
<feature type="transmembrane region" description="Helical" evidence="1">
    <location>
        <begin position="272"/>
        <end position="292"/>
    </location>
</feature>
<feature type="transmembrane region" description="Helical" evidence="1">
    <location>
        <begin position="33"/>
        <end position="54"/>
    </location>
</feature>
<keyword evidence="3" id="KW-1185">Reference proteome</keyword>